<feature type="non-terminal residue" evidence="14">
    <location>
        <position position="1"/>
    </location>
</feature>
<dbReference type="PaxDb" id="2850-Phatr14981"/>
<evidence type="ECO:0000256" key="5">
    <source>
        <dbReference type="ARBA" id="ARBA00022853"/>
    </source>
</evidence>
<keyword evidence="5" id="KW-0156">Chromatin regulator</keyword>
<dbReference type="InterPro" id="IPR003347">
    <property type="entry name" value="JmjC_dom"/>
</dbReference>
<evidence type="ECO:0000313" key="15">
    <source>
        <dbReference type="Proteomes" id="UP000000759"/>
    </source>
</evidence>
<dbReference type="SUPFAM" id="SSF51197">
    <property type="entry name" value="Clavaminate synthase-like"/>
    <property type="match status" value="1"/>
</dbReference>
<dbReference type="KEGG" id="pti:PHATRDRAFT_14981"/>
<evidence type="ECO:0000256" key="9">
    <source>
        <dbReference type="ARBA" id="ARBA00023015"/>
    </source>
</evidence>
<dbReference type="InterPro" id="IPR039994">
    <property type="entry name" value="NO66-like"/>
</dbReference>
<keyword evidence="15" id="KW-1185">Reference proteome</keyword>
<protein>
    <recommendedName>
        <fullName evidence="12">Bifunctional lysine-specific demethylase and histidyl-hydroxylase</fullName>
        <ecNumber evidence="12">1.14.11.-</ecNumber>
    </recommendedName>
</protein>
<dbReference type="RefSeq" id="XP_002182765.1">
    <property type="nucleotide sequence ID" value="XM_002182729.1"/>
</dbReference>
<dbReference type="eggNOG" id="KOG3706">
    <property type="taxonomic scope" value="Eukaryota"/>
</dbReference>
<dbReference type="GO" id="GO:0051864">
    <property type="term" value="F:histone H3K36 demethylase activity"/>
    <property type="evidence" value="ECO:0007669"/>
    <property type="project" value="TreeGrafter"/>
</dbReference>
<evidence type="ECO:0000256" key="1">
    <source>
        <dbReference type="ARBA" id="ARBA00004123"/>
    </source>
</evidence>
<keyword evidence="9 12" id="KW-0805">Transcription regulation</keyword>
<dbReference type="GO" id="GO:0005506">
    <property type="term" value="F:iron ion binding"/>
    <property type="evidence" value="ECO:0007669"/>
    <property type="project" value="UniProtKB-UniRule"/>
</dbReference>
<comment type="cofactor">
    <cofactor evidence="12">
        <name>Fe(2+)</name>
        <dbReference type="ChEBI" id="CHEBI:29033"/>
    </cofactor>
    <text evidence="12">Binds 1 Fe(2+) ion per subunit.</text>
</comment>
<dbReference type="FunFam" id="3.90.930.40:FF:000001">
    <property type="entry name" value="ribosomal oxygenase 1 isoform X1"/>
    <property type="match status" value="1"/>
</dbReference>
<dbReference type="PANTHER" id="PTHR13096">
    <property type="entry name" value="MINA53 MYC INDUCED NUCLEAR ANTIGEN"/>
    <property type="match status" value="1"/>
</dbReference>
<dbReference type="Gene3D" id="3.90.930.40">
    <property type="match status" value="1"/>
</dbReference>
<dbReference type="InParanoid" id="B7G6P1"/>
<dbReference type="EMBL" id="CM000619">
    <property type="protein sequence ID" value="EEC45501.1"/>
    <property type="molecule type" value="Genomic_DNA"/>
</dbReference>
<dbReference type="GO" id="GO:0032453">
    <property type="term" value="F:histone H3K4 demethylase activity"/>
    <property type="evidence" value="ECO:0007669"/>
    <property type="project" value="TreeGrafter"/>
</dbReference>
<comment type="subcellular location">
    <subcellularLocation>
        <location evidence="1 12">Nucleus</location>
    </subcellularLocation>
</comment>
<accession>B7G6P1</accession>
<comment type="function">
    <text evidence="12">Oxygenase that can act as both a histone lysine demethylase and a ribosomal histidine hydroxylase.</text>
</comment>
<keyword evidence="10 12" id="KW-0804">Transcription</keyword>
<dbReference type="PROSITE" id="PS51184">
    <property type="entry name" value="JMJC"/>
    <property type="match status" value="1"/>
</dbReference>
<sequence length="351" mass="39231">LWSRFDQGCTIRLLCPHKHSDSTHGLLSLLESEWTCMIGANAYLTPPSGSQGFAPHYDDIEAFCLQLEGKKRWKVYAPLQKSERLPRTSSEDYVEADLRDVEPALDVVLKPGDVLYMPRGWIHQACTIDGTDGYSLHLTVSAMQQWAWADLMELLLPEALQSAASGDSTMLRQGLPRGFLNYMGAMYDQKDTAEILEQKAEQDRTAAMDETGAIDMLDAACDQIGKRFLSDRVPPVLTHLERSMTVHESDAKVLPQTLCRMARPGSGRLVLEAGKAVLYHCADNSRVYHELPLSPMEFEMDDAPAMEQLLTTTEHDWVRVADLIHDSIEDKVGVAQALYDEGILCIQTSDM</sequence>
<dbReference type="Gene3D" id="2.60.120.650">
    <property type="entry name" value="Cupin"/>
    <property type="match status" value="1"/>
</dbReference>
<keyword evidence="7 12" id="KW-0560">Oxidoreductase</keyword>
<reference evidence="14 15" key="1">
    <citation type="journal article" date="2008" name="Nature">
        <title>The Phaeodactylum genome reveals the evolutionary history of diatom genomes.</title>
        <authorList>
            <person name="Bowler C."/>
            <person name="Allen A.E."/>
            <person name="Badger J.H."/>
            <person name="Grimwood J."/>
            <person name="Jabbari K."/>
            <person name="Kuo A."/>
            <person name="Maheswari U."/>
            <person name="Martens C."/>
            <person name="Maumus F."/>
            <person name="Otillar R.P."/>
            <person name="Rayko E."/>
            <person name="Salamov A."/>
            <person name="Vandepoele K."/>
            <person name="Beszteri B."/>
            <person name="Gruber A."/>
            <person name="Heijde M."/>
            <person name="Katinka M."/>
            <person name="Mock T."/>
            <person name="Valentin K."/>
            <person name="Verret F."/>
            <person name="Berges J.A."/>
            <person name="Brownlee C."/>
            <person name="Cadoret J.P."/>
            <person name="Chiovitti A."/>
            <person name="Choi C.J."/>
            <person name="Coesel S."/>
            <person name="De Martino A."/>
            <person name="Detter J.C."/>
            <person name="Durkin C."/>
            <person name="Falciatore A."/>
            <person name="Fournet J."/>
            <person name="Haruta M."/>
            <person name="Huysman M.J."/>
            <person name="Jenkins B.D."/>
            <person name="Jiroutova K."/>
            <person name="Jorgensen R.E."/>
            <person name="Joubert Y."/>
            <person name="Kaplan A."/>
            <person name="Kroger N."/>
            <person name="Kroth P.G."/>
            <person name="La Roche J."/>
            <person name="Lindquist E."/>
            <person name="Lommer M."/>
            <person name="Martin-Jezequel V."/>
            <person name="Lopez P.J."/>
            <person name="Lucas S."/>
            <person name="Mangogna M."/>
            <person name="McGinnis K."/>
            <person name="Medlin L.K."/>
            <person name="Montsant A."/>
            <person name="Oudot-Le Secq M.P."/>
            <person name="Napoli C."/>
            <person name="Obornik M."/>
            <person name="Parker M.S."/>
            <person name="Petit J.L."/>
            <person name="Porcel B.M."/>
            <person name="Poulsen N."/>
            <person name="Robison M."/>
            <person name="Rychlewski L."/>
            <person name="Rynearson T.A."/>
            <person name="Schmutz J."/>
            <person name="Shapiro H."/>
            <person name="Siaut M."/>
            <person name="Stanley M."/>
            <person name="Sussman M.R."/>
            <person name="Taylor A.R."/>
            <person name="Vardi A."/>
            <person name="von Dassow P."/>
            <person name="Vyverman W."/>
            <person name="Willis A."/>
            <person name="Wyrwicz L.S."/>
            <person name="Rokhsar D.S."/>
            <person name="Weissenbach J."/>
            <person name="Armbrust E.V."/>
            <person name="Green B.R."/>
            <person name="Van de Peer Y."/>
            <person name="Grigoriev I.V."/>
        </authorList>
    </citation>
    <scope>NUCLEOTIDE SEQUENCE [LARGE SCALE GENOMIC DNA]</scope>
    <source>
        <strain evidence="14 15">CCAP 1055/1</strain>
    </source>
</reference>
<evidence type="ECO:0000256" key="7">
    <source>
        <dbReference type="ARBA" id="ARBA00023002"/>
    </source>
</evidence>
<dbReference type="Pfam" id="PF08007">
    <property type="entry name" value="JmjC_2"/>
    <property type="match status" value="1"/>
</dbReference>
<dbReference type="InterPro" id="IPR049043">
    <property type="entry name" value="WHD_RIOX1"/>
</dbReference>
<dbReference type="AlphaFoldDB" id="B7G6P1"/>
<keyword evidence="11 12" id="KW-0539">Nucleus</keyword>
<keyword evidence="4 12" id="KW-0479">Metal-binding</keyword>
<evidence type="ECO:0000256" key="3">
    <source>
        <dbReference type="ARBA" id="ARBA00022491"/>
    </source>
</evidence>
<dbReference type="Gene3D" id="1.10.10.1500">
    <property type="entry name" value="JmjC domain-containing ribosomal oxygenase (ROX), dimer domain"/>
    <property type="match status" value="1"/>
</dbReference>
<organism evidence="14 15">
    <name type="scientific">Phaeodactylum tricornutum (strain CCAP 1055/1)</name>
    <dbReference type="NCBI Taxonomy" id="556484"/>
    <lineage>
        <taxon>Eukaryota</taxon>
        <taxon>Sar</taxon>
        <taxon>Stramenopiles</taxon>
        <taxon>Ochrophyta</taxon>
        <taxon>Bacillariophyta</taxon>
        <taxon>Bacillariophyceae</taxon>
        <taxon>Bacillariophycidae</taxon>
        <taxon>Naviculales</taxon>
        <taxon>Phaeodactylaceae</taxon>
        <taxon>Phaeodactylum</taxon>
    </lineage>
</organism>
<dbReference type="GO" id="GO:0005730">
    <property type="term" value="C:nucleolus"/>
    <property type="evidence" value="ECO:0007669"/>
    <property type="project" value="TreeGrafter"/>
</dbReference>
<evidence type="ECO:0000256" key="6">
    <source>
        <dbReference type="ARBA" id="ARBA00022964"/>
    </source>
</evidence>
<name>B7G6P1_PHATC</name>
<comment type="similarity">
    <text evidence="2">Belongs to the ROX family. NO66 subfamily.</text>
</comment>
<feature type="domain" description="JmjC" evidence="13">
    <location>
        <begin position="9"/>
        <end position="159"/>
    </location>
</feature>
<keyword evidence="3" id="KW-0678">Repressor</keyword>
<dbReference type="PANTHER" id="PTHR13096:SF8">
    <property type="entry name" value="RIBOSOMAL OXYGENASE 1"/>
    <property type="match status" value="1"/>
</dbReference>
<reference evidence="15" key="2">
    <citation type="submission" date="2008-08" db="EMBL/GenBank/DDBJ databases">
        <authorList>
            <consortium name="Diatom Consortium"/>
            <person name="Grigoriev I."/>
            <person name="Grimwood J."/>
            <person name="Kuo A."/>
            <person name="Otillar R.P."/>
            <person name="Salamov A."/>
            <person name="Detter J.C."/>
            <person name="Lindquist E."/>
            <person name="Shapiro H."/>
            <person name="Lucas S."/>
            <person name="Glavina del Rio T."/>
            <person name="Pitluck S."/>
            <person name="Rokhsar D."/>
            <person name="Bowler C."/>
        </authorList>
    </citation>
    <scope>GENOME REANNOTATION</scope>
    <source>
        <strain evidence="15">CCAP 1055/1</strain>
    </source>
</reference>
<dbReference type="GeneID" id="7203732"/>
<evidence type="ECO:0000256" key="8">
    <source>
        <dbReference type="ARBA" id="ARBA00023004"/>
    </source>
</evidence>
<evidence type="ECO:0000256" key="11">
    <source>
        <dbReference type="ARBA" id="ARBA00023242"/>
    </source>
</evidence>
<evidence type="ECO:0000259" key="13">
    <source>
        <dbReference type="PROSITE" id="PS51184"/>
    </source>
</evidence>
<dbReference type="EC" id="1.14.11.-" evidence="12"/>
<dbReference type="Pfam" id="PF21233">
    <property type="entry name" value="WHD_RIOX1"/>
    <property type="match status" value="1"/>
</dbReference>
<keyword evidence="8 12" id="KW-0408">Iron</keyword>
<proteinExistence type="inferred from homology"/>
<dbReference type="OrthoDB" id="425950at2759"/>
<gene>
    <name evidence="14" type="ORF">PHATRDRAFT_14981</name>
</gene>
<evidence type="ECO:0000256" key="4">
    <source>
        <dbReference type="ARBA" id="ARBA00022723"/>
    </source>
</evidence>
<evidence type="ECO:0000256" key="12">
    <source>
        <dbReference type="RuleBase" id="RU366061"/>
    </source>
</evidence>
<evidence type="ECO:0000256" key="10">
    <source>
        <dbReference type="ARBA" id="ARBA00023163"/>
    </source>
</evidence>
<evidence type="ECO:0000256" key="2">
    <source>
        <dbReference type="ARBA" id="ARBA00010309"/>
    </source>
</evidence>
<dbReference type="Proteomes" id="UP000000759">
    <property type="component" value="Chromosome 17"/>
</dbReference>
<evidence type="ECO:0000313" key="14">
    <source>
        <dbReference type="EMBL" id="EEC45501.1"/>
    </source>
</evidence>
<keyword evidence="6 12" id="KW-0223">Dioxygenase</keyword>